<dbReference type="SUPFAM" id="SSF46785">
    <property type="entry name" value="Winged helix' DNA-binding domain"/>
    <property type="match status" value="1"/>
</dbReference>
<dbReference type="AlphaFoldDB" id="A0AB73T088"/>
<organism evidence="2 3">
    <name type="scientific">Murimonas intestini</name>
    <dbReference type="NCBI Taxonomy" id="1337051"/>
    <lineage>
        <taxon>Bacteria</taxon>
        <taxon>Bacillati</taxon>
        <taxon>Bacillota</taxon>
        <taxon>Clostridia</taxon>
        <taxon>Lachnospirales</taxon>
        <taxon>Lachnospiraceae</taxon>
        <taxon>Murimonas</taxon>
    </lineage>
</organism>
<evidence type="ECO:0000259" key="1">
    <source>
        <dbReference type="Pfam" id="PF03551"/>
    </source>
</evidence>
<evidence type="ECO:0000313" key="3">
    <source>
        <dbReference type="Proteomes" id="UP000245412"/>
    </source>
</evidence>
<gene>
    <name evidence="2" type="ORF">C7383_113105</name>
</gene>
<sequence length="183" mass="20891">MFSKTMTILVGIIEQQPVNAYELNKWLTTMNVREWYNIASSTVYATLKAAEKKGYITGSIEKSGNMPDKTVYTVTDRGRQEFMDTITGYLSDFDYDITPFHIGMFFINALDKQMAVDLLGARVRLLQKYSLEIEKQTGKMEGGQVPQIYVLNTRQSLYIVQAQLKGAEEILEELSYELQNVAE</sequence>
<reference evidence="2 3" key="1">
    <citation type="submission" date="2018-05" db="EMBL/GenBank/DDBJ databases">
        <authorList>
            <person name="Goeker M."/>
            <person name="Huntemann M."/>
            <person name="Clum A."/>
            <person name="Pillay M."/>
            <person name="Palaniappan K."/>
            <person name="Varghese N."/>
            <person name="Mikhailova N."/>
            <person name="Stamatis D."/>
            <person name="Reddy T."/>
            <person name="Daum C."/>
            <person name="Shapiro N."/>
            <person name="Ivanova N."/>
            <person name="Kyrpides N."/>
            <person name="Woyke T."/>
        </authorList>
    </citation>
    <scope>NUCLEOTIDE SEQUENCE [LARGE SCALE GENOMIC DNA]</scope>
    <source>
        <strain evidence="2 3">DSM 26524</strain>
    </source>
</reference>
<dbReference type="PANTHER" id="PTHR43252">
    <property type="entry name" value="TRANSCRIPTIONAL REGULATOR YQJI"/>
    <property type="match status" value="1"/>
</dbReference>
<proteinExistence type="predicted"/>
<feature type="domain" description="Transcription regulator PadR N-terminal" evidence="1">
    <location>
        <begin position="11"/>
        <end position="82"/>
    </location>
</feature>
<dbReference type="Pfam" id="PF03551">
    <property type="entry name" value="PadR"/>
    <property type="match status" value="1"/>
</dbReference>
<dbReference type="RefSeq" id="WP_187374173.1">
    <property type="nucleotide sequence ID" value="NZ_CABJAT010000002.1"/>
</dbReference>
<dbReference type="EMBL" id="QGGY01000013">
    <property type="protein sequence ID" value="PWJ73319.1"/>
    <property type="molecule type" value="Genomic_DNA"/>
</dbReference>
<name>A0AB73T088_9FIRM</name>
<dbReference type="Gene3D" id="1.10.10.10">
    <property type="entry name" value="Winged helix-like DNA-binding domain superfamily/Winged helix DNA-binding domain"/>
    <property type="match status" value="1"/>
</dbReference>
<evidence type="ECO:0000313" key="2">
    <source>
        <dbReference type="EMBL" id="PWJ73319.1"/>
    </source>
</evidence>
<dbReference type="Proteomes" id="UP000245412">
    <property type="component" value="Unassembled WGS sequence"/>
</dbReference>
<comment type="caution">
    <text evidence="2">The sequence shown here is derived from an EMBL/GenBank/DDBJ whole genome shotgun (WGS) entry which is preliminary data.</text>
</comment>
<keyword evidence="3" id="KW-1185">Reference proteome</keyword>
<dbReference type="PANTHER" id="PTHR43252:SF2">
    <property type="entry name" value="TRANSCRIPTION REGULATOR, PADR-LIKE FAMILY"/>
    <property type="match status" value="1"/>
</dbReference>
<protein>
    <submittedName>
        <fullName evidence="2">PadR family transcriptional regulator</fullName>
    </submittedName>
</protein>
<dbReference type="InterPro" id="IPR005149">
    <property type="entry name" value="Tscrpt_reg_PadR_N"/>
</dbReference>
<dbReference type="InterPro" id="IPR036388">
    <property type="entry name" value="WH-like_DNA-bd_sf"/>
</dbReference>
<accession>A0AB73T088</accession>
<dbReference type="InterPro" id="IPR036390">
    <property type="entry name" value="WH_DNA-bd_sf"/>
</dbReference>